<sequence length="66" mass="6972">MAFLTGLSGAAGLYLVRRSGDQVANLTGVVTPLRAENNRLIGTVHAMRRTLLGTVARLPGQEAEPL</sequence>
<evidence type="ECO:0000313" key="1">
    <source>
        <dbReference type="EMBL" id="MDO9714457.1"/>
    </source>
</evidence>
<gene>
    <name evidence="1" type="ORF">Q7A36_39620</name>
</gene>
<dbReference type="Proteomes" id="UP001243009">
    <property type="component" value="Unassembled WGS sequence"/>
</dbReference>
<dbReference type="RefSeq" id="WP_305109289.1">
    <property type="nucleotide sequence ID" value="NZ_JAUTWS010000271.1"/>
</dbReference>
<comment type="caution">
    <text evidence="1">The sequence shown here is derived from an EMBL/GenBank/DDBJ whole genome shotgun (WGS) entry which is preliminary data.</text>
</comment>
<accession>A0ABT9EE00</accession>
<dbReference type="EMBL" id="JAUTWS010000271">
    <property type="protein sequence ID" value="MDO9714457.1"/>
    <property type="molecule type" value="Genomic_DNA"/>
</dbReference>
<name>A0ABT9EE00_9PROT</name>
<evidence type="ECO:0008006" key="3">
    <source>
        <dbReference type="Google" id="ProtNLM"/>
    </source>
</evidence>
<evidence type="ECO:0000313" key="2">
    <source>
        <dbReference type="Proteomes" id="UP001243009"/>
    </source>
</evidence>
<organism evidence="1 2">
    <name type="scientific">Paracraurococcus lichenis</name>
    <dbReference type="NCBI Taxonomy" id="3064888"/>
    <lineage>
        <taxon>Bacteria</taxon>
        <taxon>Pseudomonadati</taxon>
        <taxon>Pseudomonadota</taxon>
        <taxon>Alphaproteobacteria</taxon>
        <taxon>Acetobacterales</taxon>
        <taxon>Roseomonadaceae</taxon>
        <taxon>Paracraurococcus</taxon>
    </lineage>
</organism>
<keyword evidence="2" id="KW-1185">Reference proteome</keyword>
<proteinExistence type="predicted"/>
<reference evidence="1 2" key="1">
    <citation type="submission" date="2023-08" db="EMBL/GenBank/DDBJ databases">
        <title>The draft genome sequence of Paracraurococcus sp. LOR1-02.</title>
        <authorList>
            <person name="Kingkaew E."/>
            <person name="Tanasupawat S."/>
        </authorList>
    </citation>
    <scope>NUCLEOTIDE SEQUENCE [LARGE SCALE GENOMIC DNA]</scope>
    <source>
        <strain evidence="1 2">LOR1-02</strain>
    </source>
</reference>
<protein>
    <recommendedName>
        <fullName evidence="3">HAMP domain-containing protein</fullName>
    </recommendedName>
</protein>